<evidence type="ECO:0000259" key="4">
    <source>
        <dbReference type="Pfam" id="PF02875"/>
    </source>
</evidence>
<dbReference type="HOGENOM" id="CLU_031507_1_1_7"/>
<keyword evidence="3" id="KW-0067">ATP-binding</keyword>
<evidence type="ECO:0000256" key="2">
    <source>
        <dbReference type="ARBA" id="ARBA00022741"/>
    </source>
</evidence>
<dbReference type="Pfam" id="PF02875">
    <property type="entry name" value="Mur_ligase_C"/>
    <property type="match status" value="1"/>
</dbReference>
<dbReference type="InterPro" id="IPR004101">
    <property type="entry name" value="Mur_ligase_C"/>
</dbReference>
<dbReference type="GO" id="GO:0005524">
    <property type="term" value="F:ATP binding"/>
    <property type="evidence" value="ECO:0007669"/>
    <property type="project" value="UniProtKB-KW"/>
</dbReference>
<dbReference type="SUPFAM" id="SSF53244">
    <property type="entry name" value="MurD-like peptide ligases, peptide-binding domain"/>
    <property type="match status" value="1"/>
</dbReference>
<dbReference type="SUPFAM" id="SSF53623">
    <property type="entry name" value="MurD-like peptide ligases, catalytic domain"/>
    <property type="match status" value="1"/>
</dbReference>
<keyword evidence="1 6" id="KW-0436">Ligase</keyword>
<dbReference type="PANTHER" id="PTHR43024">
    <property type="entry name" value="UDP-N-ACETYLMURAMOYL-TRIPEPTIDE--D-ALANYL-D-ALANINE LIGASE"/>
    <property type="match status" value="1"/>
</dbReference>
<dbReference type="InterPro" id="IPR036565">
    <property type="entry name" value="Mur-like_cat_sf"/>
</dbReference>
<evidence type="ECO:0000256" key="1">
    <source>
        <dbReference type="ARBA" id="ARBA00022598"/>
    </source>
</evidence>
<evidence type="ECO:0000313" key="6">
    <source>
        <dbReference type="EMBL" id="AGC45643.1"/>
    </source>
</evidence>
<feature type="domain" description="Mur ligase central" evidence="5">
    <location>
        <begin position="36"/>
        <end position="243"/>
    </location>
</feature>
<keyword evidence="2" id="KW-0547">Nucleotide-binding</keyword>
<dbReference type="Gene3D" id="3.40.1190.10">
    <property type="entry name" value="Mur-like, catalytic domain"/>
    <property type="match status" value="1"/>
</dbReference>
<dbReference type="eggNOG" id="COG0770">
    <property type="taxonomic scope" value="Bacteria"/>
</dbReference>
<evidence type="ECO:0000256" key="3">
    <source>
        <dbReference type="ARBA" id="ARBA00022840"/>
    </source>
</evidence>
<reference evidence="6 7" key="1">
    <citation type="journal article" date="2013" name="Genome Announc.">
        <title>Complete genome sequence of Myxococcus stipitatus strain DSM 14675, a fruiting myxobacterium.</title>
        <authorList>
            <person name="Huntley S."/>
            <person name="Kneip S."/>
            <person name="Treuner-Lange A."/>
            <person name="Sogaard-Andersen L."/>
        </authorList>
    </citation>
    <scope>NUCLEOTIDE SEQUENCE [LARGE SCALE GENOMIC DNA]</scope>
    <source>
        <strain evidence="7">DSM 14675 / JCM 12634 / Mx s8</strain>
    </source>
</reference>
<name>L7UC37_MYXSD</name>
<dbReference type="GO" id="GO:0016881">
    <property type="term" value="F:acid-amino acid ligase activity"/>
    <property type="evidence" value="ECO:0007669"/>
    <property type="project" value="InterPro"/>
</dbReference>
<dbReference type="InterPro" id="IPR051046">
    <property type="entry name" value="MurCDEF_CellWall_CoF430Synth"/>
</dbReference>
<protein>
    <submittedName>
        <fullName evidence="6">UDP-N-acetylmuramoyl-tripeptide--D-alanyl-D-alanine ligase</fullName>
    </submittedName>
</protein>
<sequence length="434" mass="46953">MISIVWSLASRLIGWSLKVQLKRYLRKNPQVMIVAVTGSVGKTTTKLAIAKVLAQRFKVQAHSGNYNNELGVPLAIFELESPGDIRNLKGWMGIVREMSRRLTKPLPYDVIVQELGAGRRGDIGYFSFLRPRVGVVTAAKPAHLQRFGSIEAIVDEKFSLAELSQIALVNAEEERFAPKLTTLAPSKLHTYGTSRGDYRFSLRSDSAAHGLEGTLVLRKGQVDASVRMMGRHMAEAVAAAAAVGELLGMTPEEIKAGVERIEPVSGRMSPLEGRNGSLLLDDSYNASPEALIASLNTLYALPGRKIAILGGMNELGSDAARYYAQVGGHCGQLDWLVTVADLARQYVAPAKAAGLGDDRIRCFDTPYEAGEFVASLLQRGDTVLVKGSQGGIFCEEATAKLLANPADTARLVRQSPYWQNLKAQAFSHTKSAAS</sequence>
<gene>
    <name evidence="6" type="ordered locus">MYSTI_04345</name>
</gene>
<dbReference type="AlphaFoldDB" id="L7UC37"/>
<feature type="domain" description="Mur ligase C-terminal" evidence="4">
    <location>
        <begin position="266"/>
        <end position="388"/>
    </location>
</feature>
<evidence type="ECO:0000313" key="7">
    <source>
        <dbReference type="Proteomes" id="UP000011131"/>
    </source>
</evidence>
<keyword evidence="7" id="KW-1185">Reference proteome</keyword>
<proteinExistence type="predicted"/>
<dbReference type="Gene3D" id="3.90.190.20">
    <property type="entry name" value="Mur ligase, C-terminal domain"/>
    <property type="match status" value="1"/>
</dbReference>
<dbReference type="InterPro" id="IPR013221">
    <property type="entry name" value="Mur_ligase_cen"/>
</dbReference>
<dbReference type="EMBL" id="CP004025">
    <property type="protein sequence ID" value="AGC45643.1"/>
    <property type="molecule type" value="Genomic_DNA"/>
</dbReference>
<dbReference type="KEGG" id="msd:MYSTI_04345"/>
<dbReference type="Proteomes" id="UP000011131">
    <property type="component" value="Chromosome"/>
</dbReference>
<dbReference type="PANTHER" id="PTHR43024:SF1">
    <property type="entry name" value="UDP-N-ACETYLMURAMOYL-TRIPEPTIDE--D-ALANYL-D-ALANINE LIGASE"/>
    <property type="match status" value="1"/>
</dbReference>
<dbReference type="InterPro" id="IPR036615">
    <property type="entry name" value="Mur_ligase_C_dom_sf"/>
</dbReference>
<dbReference type="STRING" id="1278073.MYSTI_04345"/>
<dbReference type="PATRIC" id="fig|1278073.3.peg.4413"/>
<accession>L7UC37</accession>
<dbReference type="Pfam" id="PF08245">
    <property type="entry name" value="Mur_ligase_M"/>
    <property type="match status" value="1"/>
</dbReference>
<evidence type="ECO:0000259" key="5">
    <source>
        <dbReference type="Pfam" id="PF08245"/>
    </source>
</evidence>
<organism evidence="6 7">
    <name type="scientific">Myxococcus stipitatus (strain DSM 14675 / JCM 12634 / Mx s8)</name>
    <dbReference type="NCBI Taxonomy" id="1278073"/>
    <lineage>
        <taxon>Bacteria</taxon>
        <taxon>Pseudomonadati</taxon>
        <taxon>Myxococcota</taxon>
        <taxon>Myxococcia</taxon>
        <taxon>Myxococcales</taxon>
        <taxon>Cystobacterineae</taxon>
        <taxon>Myxococcaceae</taxon>
        <taxon>Myxococcus</taxon>
    </lineage>
</organism>